<organism evidence="2 3">
    <name type="scientific">Pseudooceanicola atlanticus</name>
    <dbReference type="NCBI Taxonomy" id="1461694"/>
    <lineage>
        <taxon>Bacteria</taxon>
        <taxon>Pseudomonadati</taxon>
        <taxon>Pseudomonadota</taxon>
        <taxon>Alphaproteobacteria</taxon>
        <taxon>Rhodobacterales</taxon>
        <taxon>Paracoccaceae</taxon>
        <taxon>Pseudooceanicola</taxon>
    </lineage>
</organism>
<protein>
    <recommendedName>
        <fullName evidence="4">DUF2798 domain-containing protein</fullName>
    </recommendedName>
</protein>
<feature type="transmembrane region" description="Helical" evidence="1">
    <location>
        <begin position="12"/>
        <end position="31"/>
    </location>
</feature>
<evidence type="ECO:0000256" key="1">
    <source>
        <dbReference type="SAM" id="Phobius"/>
    </source>
</evidence>
<dbReference type="EMBL" id="AQQX01000002">
    <property type="protein sequence ID" value="KGM49262.1"/>
    <property type="molecule type" value="Genomic_DNA"/>
</dbReference>
<keyword evidence="1" id="KW-1133">Transmembrane helix</keyword>
<accession>A0A0A0EJC1</accession>
<reference evidence="2 3" key="1">
    <citation type="journal article" date="2015" name="Antonie Van Leeuwenhoek">
        <title>Pseudooceanicola atlanticus gen. nov. sp. nov., isolated from surface seawater of the Atlantic Ocean and reclassification of Oceanicola batsensis, Oceanicola marinus, Oceanicola nitratireducens, Oceanicola nanhaiensis, Oceanicola antarcticus and Oceanicola flagellatus, as Pseudooceanicola batsensis comb. nov., Pseudooceanicola marinus comb. nov., Pseudooceanicola nitratireducens comb. nov., Pseudooceanicola nanhaiensis comb. nov., Pseudooceanicola antarcticus comb. nov., and Pseudooceanicola flagellatus comb. nov.</title>
        <authorList>
            <person name="Lai Q."/>
            <person name="Li G."/>
            <person name="Liu X."/>
            <person name="Du Y."/>
            <person name="Sun F."/>
            <person name="Shao Z."/>
        </authorList>
    </citation>
    <scope>NUCLEOTIDE SEQUENCE [LARGE SCALE GENOMIC DNA]</scope>
    <source>
        <strain evidence="2 3">22II-s11g</strain>
    </source>
</reference>
<dbReference type="InterPro" id="IPR021529">
    <property type="entry name" value="DUF2798"/>
</dbReference>
<keyword evidence="3" id="KW-1185">Reference proteome</keyword>
<feature type="transmembrane region" description="Helical" evidence="1">
    <location>
        <begin position="43"/>
        <end position="61"/>
    </location>
</feature>
<name>A0A0A0EJC1_9RHOB</name>
<dbReference type="STRING" id="1461694.ATO9_04300"/>
<comment type="caution">
    <text evidence="2">The sequence shown here is derived from an EMBL/GenBank/DDBJ whole genome shotgun (WGS) entry which is preliminary data.</text>
</comment>
<evidence type="ECO:0000313" key="3">
    <source>
        <dbReference type="Proteomes" id="UP000030004"/>
    </source>
</evidence>
<dbReference type="Proteomes" id="UP000030004">
    <property type="component" value="Unassembled WGS sequence"/>
</dbReference>
<keyword evidence="1" id="KW-0812">Transmembrane</keyword>
<proteinExistence type="predicted"/>
<keyword evidence="1" id="KW-0472">Membrane</keyword>
<evidence type="ECO:0008006" key="4">
    <source>
        <dbReference type="Google" id="ProtNLM"/>
    </source>
</evidence>
<gene>
    <name evidence="2" type="ORF">ATO9_04300</name>
</gene>
<sequence length="81" mass="8995">MTRNMSIHRLTGSFVMSAFMSMALSGVFSLLEFGVSWTWLRTWGQSILIALPIAFVLDMILGEKLRALADDLADKAAKAWS</sequence>
<dbReference type="OrthoDB" id="7864474at2"/>
<dbReference type="AlphaFoldDB" id="A0A0A0EJC1"/>
<dbReference type="RefSeq" id="WP_081979448.1">
    <property type="nucleotide sequence ID" value="NZ_AQQX01000002.1"/>
</dbReference>
<evidence type="ECO:0000313" key="2">
    <source>
        <dbReference type="EMBL" id="KGM49262.1"/>
    </source>
</evidence>
<dbReference type="Pfam" id="PF11391">
    <property type="entry name" value="DUF2798"/>
    <property type="match status" value="1"/>
</dbReference>